<dbReference type="Pfam" id="PF03466">
    <property type="entry name" value="LysR_substrate"/>
    <property type="match status" value="1"/>
</dbReference>
<dbReference type="EMBL" id="MRCB01000003">
    <property type="protein sequence ID" value="OKH25691.1"/>
    <property type="molecule type" value="Genomic_DNA"/>
</dbReference>
<dbReference type="STRING" id="1921803.NIES593_04190"/>
<dbReference type="GO" id="GO:0003700">
    <property type="term" value="F:DNA-binding transcription factor activity"/>
    <property type="evidence" value="ECO:0007669"/>
    <property type="project" value="InterPro"/>
</dbReference>
<dbReference type="SUPFAM" id="SSF53850">
    <property type="entry name" value="Periplasmic binding protein-like II"/>
    <property type="match status" value="1"/>
</dbReference>
<dbReference type="GO" id="GO:0032993">
    <property type="term" value="C:protein-DNA complex"/>
    <property type="evidence" value="ECO:0007669"/>
    <property type="project" value="TreeGrafter"/>
</dbReference>
<dbReference type="InterPro" id="IPR036390">
    <property type="entry name" value="WH_DNA-bd_sf"/>
</dbReference>
<dbReference type="InterPro" id="IPR000847">
    <property type="entry name" value="LysR_HTH_N"/>
</dbReference>
<dbReference type="GO" id="GO:0003677">
    <property type="term" value="F:DNA binding"/>
    <property type="evidence" value="ECO:0007669"/>
    <property type="project" value="UniProtKB-KW"/>
</dbReference>
<keyword evidence="3" id="KW-0238">DNA-binding</keyword>
<comment type="caution">
    <text evidence="6">The sequence shown here is derived from an EMBL/GenBank/DDBJ whole genome shotgun (WGS) entry which is preliminary data.</text>
</comment>
<keyword evidence="7" id="KW-1185">Reference proteome</keyword>
<feature type="domain" description="HTH lysR-type" evidence="5">
    <location>
        <begin position="1"/>
        <end position="58"/>
    </location>
</feature>
<evidence type="ECO:0000259" key="5">
    <source>
        <dbReference type="PROSITE" id="PS50931"/>
    </source>
</evidence>
<dbReference type="CDD" id="cd05466">
    <property type="entry name" value="PBP2_LTTR_substrate"/>
    <property type="match status" value="1"/>
</dbReference>
<dbReference type="Proteomes" id="UP000186868">
    <property type="component" value="Unassembled WGS sequence"/>
</dbReference>
<dbReference type="Gene3D" id="3.40.190.290">
    <property type="match status" value="1"/>
</dbReference>
<dbReference type="PANTHER" id="PTHR30346:SF0">
    <property type="entry name" value="HCA OPERON TRANSCRIPTIONAL ACTIVATOR HCAR"/>
    <property type="match status" value="1"/>
</dbReference>
<evidence type="ECO:0000256" key="3">
    <source>
        <dbReference type="ARBA" id="ARBA00023125"/>
    </source>
</evidence>
<reference evidence="6 7" key="1">
    <citation type="submission" date="2016-11" db="EMBL/GenBank/DDBJ databases">
        <title>Draft Genome Sequences of Nine Cyanobacterial Strains from Diverse Habitats.</title>
        <authorList>
            <person name="Zhu T."/>
            <person name="Hou S."/>
            <person name="Lu X."/>
            <person name="Hess W.R."/>
        </authorList>
    </citation>
    <scope>NUCLEOTIDE SEQUENCE [LARGE SCALE GENOMIC DNA]</scope>
    <source>
        <strain evidence="6 7">NIES-593</strain>
    </source>
</reference>
<gene>
    <name evidence="6" type="ORF">NIES593_04190</name>
</gene>
<evidence type="ECO:0000256" key="2">
    <source>
        <dbReference type="ARBA" id="ARBA00023015"/>
    </source>
</evidence>
<protein>
    <recommendedName>
        <fullName evidence="5">HTH lysR-type domain-containing protein</fullName>
    </recommendedName>
</protein>
<dbReference type="PRINTS" id="PR00039">
    <property type="entry name" value="HTHLYSR"/>
</dbReference>
<evidence type="ECO:0000256" key="4">
    <source>
        <dbReference type="ARBA" id="ARBA00023163"/>
    </source>
</evidence>
<dbReference type="PANTHER" id="PTHR30346">
    <property type="entry name" value="TRANSCRIPTIONAL DUAL REGULATOR HCAR-RELATED"/>
    <property type="match status" value="1"/>
</dbReference>
<proteinExistence type="inferred from homology"/>
<dbReference type="PROSITE" id="PS50931">
    <property type="entry name" value="HTH_LYSR"/>
    <property type="match status" value="1"/>
</dbReference>
<dbReference type="SUPFAM" id="SSF46785">
    <property type="entry name" value="Winged helix' DNA-binding domain"/>
    <property type="match status" value="1"/>
</dbReference>
<dbReference type="InterPro" id="IPR005119">
    <property type="entry name" value="LysR_subst-bd"/>
</dbReference>
<sequence length="307" mass="34171">MTLAQLQAFATVAEVGSFTTASEVLGMTQSAVSHSIASLEKELRVSLLDRDRNGIFLTEIGKRVLVQAQEILFRVEQIRQETAAAVGLETGKVRLGSFPSVTARFLPGLLRQFRQHYPGIDVVLLEGTDDEVLEWINSRAVDVGVVALPVEDLETIAIAQDEFLAVVSASHPLAERDRIHIRQLAQDPFIMSKVGCKPIIVKMFRQAKIDPKIQFEAIDLRTIFSMVQEGMGVTIVPEMSLPDNLTGFRILNLEPKRLRRLAFALPSLETASPAVKIFLHQARNWAESQHYLIPEKQNPLARQLEGS</sequence>
<keyword evidence="2" id="KW-0805">Transcription regulation</keyword>
<keyword evidence="4" id="KW-0804">Transcription</keyword>
<evidence type="ECO:0000313" key="6">
    <source>
        <dbReference type="EMBL" id="OKH25691.1"/>
    </source>
</evidence>
<name>A0A1U7HQ48_9CYAN</name>
<organism evidence="6 7">
    <name type="scientific">Hydrococcus rivularis NIES-593</name>
    <dbReference type="NCBI Taxonomy" id="1921803"/>
    <lineage>
        <taxon>Bacteria</taxon>
        <taxon>Bacillati</taxon>
        <taxon>Cyanobacteriota</taxon>
        <taxon>Cyanophyceae</taxon>
        <taxon>Pleurocapsales</taxon>
        <taxon>Hydrococcaceae</taxon>
        <taxon>Hydrococcus</taxon>
    </lineage>
</organism>
<comment type="similarity">
    <text evidence="1">Belongs to the LysR transcriptional regulatory family.</text>
</comment>
<evidence type="ECO:0000256" key="1">
    <source>
        <dbReference type="ARBA" id="ARBA00009437"/>
    </source>
</evidence>
<evidence type="ECO:0000313" key="7">
    <source>
        <dbReference type="Proteomes" id="UP000186868"/>
    </source>
</evidence>
<accession>A0A1U7HQ48</accession>
<dbReference type="Pfam" id="PF00126">
    <property type="entry name" value="HTH_1"/>
    <property type="match status" value="1"/>
</dbReference>
<dbReference type="AlphaFoldDB" id="A0A1U7HQ48"/>
<dbReference type="FunFam" id="1.10.10.10:FF:000001">
    <property type="entry name" value="LysR family transcriptional regulator"/>
    <property type="match status" value="1"/>
</dbReference>
<dbReference type="Gene3D" id="1.10.10.10">
    <property type="entry name" value="Winged helix-like DNA-binding domain superfamily/Winged helix DNA-binding domain"/>
    <property type="match status" value="1"/>
</dbReference>
<dbReference type="InterPro" id="IPR036388">
    <property type="entry name" value="WH-like_DNA-bd_sf"/>
</dbReference>